<proteinExistence type="predicted"/>
<dbReference type="Pfam" id="PF02557">
    <property type="entry name" value="VanY"/>
    <property type="match status" value="1"/>
</dbReference>
<evidence type="ECO:0000313" key="3">
    <source>
        <dbReference type="Proteomes" id="UP000637074"/>
    </source>
</evidence>
<comment type="caution">
    <text evidence="2">The sequence shown here is derived from an EMBL/GenBank/DDBJ whole genome shotgun (WGS) entry which is preliminary data.</text>
</comment>
<dbReference type="Proteomes" id="UP000637074">
    <property type="component" value="Unassembled WGS sequence"/>
</dbReference>
<dbReference type="InterPro" id="IPR009045">
    <property type="entry name" value="Zn_M74/Hedgehog-like"/>
</dbReference>
<protein>
    <recommendedName>
        <fullName evidence="1">D-alanyl-D-alanine carboxypeptidase-like core domain-containing protein</fullName>
    </recommendedName>
</protein>
<gene>
    <name evidence="2" type="ORF">AM1BK_09670</name>
</gene>
<dbReference type="InterPro" id="IPR003709">
    <property type="entry name" value="VanY-like_core_dom"/>
</dbReference>
<dbReference type="PANTHER" id="PTHR34385">
    <property type="entry name" value="D-ALANYL-D-ALANINE CARBOXYPEPTIDASE"/>
    <property type="match status" value="1"/>
</dbReference>
<reference evidence="2 3" key="1">
    <citation type="journal article" date="2022" name="Int. J. Syst. Evol. Microbiol.">
        <title>Neobacillus kokaensis sp. nov., isolated from soil.</title>
        <authorList>
            <person name="Yuki K."/>
            <person name="Matsubara H."/>
            <person name="Yamaguchi S."/>
        </authorList>
    </citation>
    <scope>NUCLEOTIDE SEQUENCE [LARGE SCALE GENOMIC DNA]</scope>
    <source>
        <strain evidence="2 3">LOB 377</strain>
    </source>
</reference>
<feature type="domain" description="D-alanyl-D-alanine carboxypeptidase-like core" evidence="1">
    <location>
        <begin position="94"/>
        <end position="223"/>
    </location>
</feature>
<evidence type="ECO:0000313" key="2">
    <source>
        <dbReference type="EMBL" id="GHH97424.1"/>
    </source>
</evidence>
<dbReference type="PANTHER" id="PTHR34385:SF1">
    <property type="entry name" value="PEPTIDOGLYCAN L-ALANYL-D-GLUTAMATE ENDOPEPTIDASE CWLK"/>
    <property type="match status" value="1"/>
</dbReference>
<dbReference type="SUPFAM" id="SSF55166">
    <property type="entry name" value="Hedgehog/DD-peptidase"/>
    <property type="match status" value="1"/>
</dbReference>
<dbReference type="InterPro" id="IPR052179">
    <property type="entry name" value="DD-CPase-like"/>
</dbReference>
<accession>A0ABQ3MXL6</accession>
<name>A0ABQ3MXL6_9BACI</name>
<dbReference type="EMBL" id="BNDS01000003">
    <property type="protein sequence ID" value="GHH97424.1"/>
    <property type="molecule type" value="Genomic_DNA"/>
</dbReference>
<dbReference type="CDD" id="cd14852">
    <property type="entry name" value="LD-carboxypeptidase"/>
    <property type="match status" value="1"/>
</dbReference>
<evidence type="ECO:0000259" key="1">
    <source>
        <dbReference type="Pfam" id="PF02557"/>
    </source>
</evidence>
<sequence length="247" mass="27124">MNKIHFVLICFILLIAMLAGPLWKKDTAPDDGDTAIPVNKNMGGSNLDSISVVANPESIPVLVNKKNKLPENYEPNDLVEPDIEFIFAEKSDKRKMRAQAAAAIEALFAGALEDGVKLLGVSAYRSHATQEILFHYYVSQDGYEAAQNYSAKPGTSEHETGLAIDVTGGDGSCAAEDCFGGSIEAEWLESHAADYGFIIRYPKGKEAITGYQYEPWHLRYVGKKIAGQIVERGITLEEYYKVVQVSK</sequence>
<dbReference type="Gene3D" id="3.30.1380.10">
    <property type="match status" value="1"/>
</dbReference>
<organism evidence="2 3">
    <name type="scientific">Neobacillus kokaensis</name>
    <dbReference type="NCBI Taxonomy" id="2759023"/>
    <lineage>
        <taxon>Bacteria</taxon>
        <taxon>Bacillati</taxon>
        <taxon>Bacillota</taxon>
        <taxon>Bacilli</taxon>
        <taxon>Bacillales</taxon>
        <taxon>Bacillaceae</taxon>
        <taxon>Neobacillus</taxon>
    </lineage>
</organism>
<keyword evidence="3" id="KW-1185">Reference proteome</keyword>
<dbReference type="InterPro" id="IPR058193">
    <property type="entry name" value="VanY/YodJ_core_dom"/>
</dbReference>